<dbReference type="SUPFAM" id="SSF47819">
    <property type="entry name" value="HRDC-like"/>
    <property type="match status" value="1"/>
</dbReference>
<evidence type="ECO:0000313" key="2">
    <source>
        <dbReference type="EMBL" id="TXD87121.1"/>
    </source>
</evidence>
<feature type="domain" description="HRDC" evidence="1">
    <location>
        <begin position="1"/>
        <end position="42"/>
    </location>
</feature>
<dbReference type="Gene3D" id="1.10.150.80">
    <property type="entry name" value="HRDC domain"/>
    <property type="match status" value="1"/>
</dbReference>
<keyword evidence="3" id="KW-1185">Reference proteome</keyword>
<reference evidence="2 3" key="1">
    <citation type="submission" date="2019-08" db="EMBL/GenBank/DDBJ databases">
        <title>Genomes of Subsaximicrobium wynnwilliamsii strains.</title>
        <authorList>
            <person name="Bowman J.P."/>
        </authorList>
    </citation>
    <scope>NUCLEOTIDE SEQUENCE [LARGE SCALE GENOMIC DNA]</scope>
    <source>
        <strain evidence="2 3">2-80-2</strain>
    </source>
</reference>
<dbReference type="PROSITE" id="PS50967">
    <property type="entry name" value="HRDC"/>
    <property type="match status" value="1"/>
</dbReference>
<dbReference type="AlphaFoldDB" id="A0A5C6ZBW8"/>
<protein>
    <recommendedName>
        <fullName evidence="1">HRDC domain-containing protein</fullName>
    </recommendedName>
</protein>
<dbReference type="EMBL" id="VORO01000029">
    <property type="protein sequence ID" value="TXD87121.1"/>
    <property type="molecule type" value="Genomic_DNA"/>
</dbReference>
<accession>A0A5C6ZBW8</accession>
<dbReference type="Proteomes" id="UP000321578">
    <property type="component" value="Unassembled WGS sequence"/>
</dbReference>
<gene>
    <name evidence="2" type="ORF">ESY86_18000</name>
</gene>
<evidence type="ECO:0000259" key="1">
    <source>
        <dbReference type="PROSITE" id="PS50967"/>
    </source>
</evidence>
<dbReference type="Pfam" id="PF00570">
    <property type="entry name" value="HRDC"/>
    <property type="match status" value="1"/>
</dbReference>
<sequence length="42" mass="4768">MERGLKTFHVFGNTTLHEMVNSKPKTKAELIDVKGIGERKLL</sequence>
<dbReference type="GO" id="GO:0000166">
    <property type="term" value="F:nucleotide binding"/>
    <property type="evidence" value="ECO:0007669"/>
    <property type="project" value="InterPro"/>
</dbReference>
<comment type="caution">
    <text evidence="2">The sequence shown here is derived from an EMBL/GenBank/DDBJ whole genome shotgun (WGS) entry which is preliminary data.</text>
</comment>
<dbReference type="InterPro" id="IPR002121">
    <property type="entry name" value="HRDC_dom"/>
</dbReference>
<organism evidence="2 3">
    <name type="scientific">Subsaximicrobium wynnwilliamsii</name>
    <dbReference type="NCBI Taxonomy" id="291179"/>
    <lineage>
        <taxon>Bacteria</taxon>
        <taxon>Pseudomonadati</taxon>
        <taxon>Bacteroidota</taxon>
        <taxon>Flavobacteriia</taxon>
        <taxon>Flavobacteriales</taxon>
        <taxon>Flavobacteriaceae</taxon>
        <taxon>Subsaximicrobium</taxon>
    </lineage>
</organism>
<proteinExistence type="predicted"/>
<name>A0A5C6ZBW8_9FLAO</name>
<dbReference type="GO" id="GO:0003676">
    <property type="term" value="F:nucleic acid binding"/>
    <property type="evidence" value="ECO:0007669"/>
    <property type="project" value="InterPro"/>
</dbReference>
<dbReference type="OrthoDB" id="9801888at2"/>
<dbReference type="InterPro" id="IPR044876">
    <property type="entry name" value="HRDC_dom_sf"/>
</dbReference>
<dbReference type="InterPro" id="IPR010997">
    <property type="entry name" value="HRDC-like_sf"/>
</dbReference>
<evidence type="ECO:0000313" key="3">
    <source>
        <dbReference type="Proteomes" id="UP000321578"/>
    </source>
</evidence>